<dbReference type="InterPro" id="IPR036865">
    <property type="entry name" value="CRAL-TRIO_dom_sf"/>
</dbReference>
<feature type="region of interest" description="Disordered" evidence="1">
    <location>
        <begin position="444"/>
        <end position="474"/>
    </location>
</feature>
<dbReference type="PANTHER" id="PTHR46590:SF1">
    <property type="entry name" value="PHOSPHATIDYLINOSITOL TRANSFER PROTEIN CSR1"/>
    <property type="match status" value="1"/>
</dbReference>
<dbReference type="GeneID" id="59333552"/>
<name>A0A8H6F8W4_9LECA</name>
<dbReference type="SUPFAM" id="SSF52087">
    <property type="entry name" value="CRAL/TRIO domain"/>
    <property type="match status" value="1"/>
</dbReference>
<keyword evidence="4" id="KW-1185">Reference proteome</keyword>
<dbReference type="InterPro" id="IPR052432">
    <property type="entry name" value="PITP/CRAL-TRIO"/>
</dbReference>
<dbReference type="InterPro" id="IPR036273">
    <property type="entry name" value="CRAL/TRIO_N_dom_sf"/>
</dbReference>
<dbReference type="EMBL" id="JACCJB010000020">
    <property type="protein sequence ID" value="KAF6219321.1"/>
    <property type="molecule type" value="Genomic_DNA"/>
</dbReference>
<dbReference type="PROSITE" id="PS50191">
    <property type="entry name" value="CRAL_TRIO"/>
    <property type="match status" value="1"/>
</dbReference>
<evidence type="ECO:0000313" key="3">
    <source>
        <dbReference type="EMBL" id="KAF6219321.1"/>
    </source>
</evidence>
<dbReference type="Pfam" id="PF03765">
    <property type="entry name" value="CRAL_TRIO_N"/>
    <property type="match status" value="1"/>
</dbReference>
<dbReference type="SMART" id="SM01100">
    <property type="entry name" value="CRAL_TRIO_N"/>
    <property type="match status" value="1"/>
</dbReference>
<gene>
    <name evidence="3" type="ORF">HO133_005146</name>
</gene>
<comment type="caution">
    <text evidence="3">The sequence shown here is derived from an EMBL/GenBank/DDBJ whole genome shotgun (WGS) entry which is preliminary data.</text>
</comment>
<dbReference type="AlphaFoldDB" id="A0A8H6F8W4"/>
<feature type="domain" description="CRAL-TRIO" evidence="2">
    <location>
        <begin position="193"/>
        <end position="350"/>
    </location>
</feature>
<dbReference type="PANTHER" id="PTHR46590">
    <property type="entry name" value="PHOSPHATIDYLINOSITOL TRANSFER PROTEIN CSR1-RELATED"/>
    <property type="match status" value="1"/>
</dbReference>
<evidence type="ECO:0000313" key="4">
    <source>
        <dbReference type="Proteomes" id="UP000593566"/>
    </source>
</evidence>
<dbReference type="Pfam" id="PF00650">
    <property type="entry name" value="CRAL_TRIO"/>
    <property type="match status" value="1"/>
</dbReference>
<protein>
    <recommendedName>
        <fullName evidence="2">CRAL-TRIO domain-containing protein</fullName>
    </recommendedName>
</protein>
<evidence type="ECO:0000256" key="1">
    <source>
        <dbReference type="SAM" id="MobiDB-lite"/>
    </source>
</evidence>
<dbReference type="CDD" id="cd00170">
    <property type="entry name" value="SEC14"/>
    <property type="match status" value="1"/>
</dbReference>
<reference evidence="3 4" key="1">
    <citation type="journal article" date="2020" name="Genomics">
        <title>Complete, high-quality genomes from long-read metagenomic sequencing of two wolf lichen thalli reveals enigmatic genome architecture.</title>
        <authorList>
            <person name="McKenzie S.K."/>
            <person name="Walston R.F."/>
            <person name="Allen J.L."/>
        </authorList>
    </citation>
    <scope>NUCLEOTIDE SEQUENCE [LARGE SCALE GENOMIC DNA]</scope>
    <source>
        <strain evidence="3">WasteWater1</strain>
    </source>
</reference>
<dbReference type="Gene3D" id="3.40.525.10">
    <property type="entry name" value="CRAL-TRIO lipid binding domain"/>
    <property type="match status" value="1"/>
</dbReference>
<sequence>MPGAALPGRPGNLTKEQELRLQEMWTATLKVFGVSGFNNGTNGDAVSITGSETAEQAGTVGSEKKKKKRVNLFSRKHHDDVGTEDAESVSATDANDKYGQAKEFHKVLESQSPEAIRTAFWSMVKHDDPDGLLLRFLRARKWNVQNALIMLISTMHWRMQEMHVDDDIVRRGEAGALDDSINSTSPTKKEGHDFLTQMRLGKSFLHGTDKEGRPLTFVRVKLHKQGEQSEASLERFTVYTIETARLLLSPNVDTAAIIFDMTDFSMANLDYGPVKFMIKVFEANYPESLGVVLVHKSPWMFQGVWKLIRGWLDPVVAGKVHFTKNVEELAEFVERSHIIRELGGDDPWTYQYVEPVAGENKLQSDGVTRQRLLDERAAVVKDYEATTQQWIRDPNSTHALQQRRSELTNRLRTGYWELDPYLRARTLYDRTGIIREGGQIQYYGSPNSATGSNAGHHSIQNGPLPPEHRTDELD</sequence>
<feature type="compositionally biased region" description="Polar residues" evidence="1">
    <location>
        <begin position="444"/>
        <end position="461"/>
    </location>
</feature>
<dbReference type="InterPro" id="IPR001251">
    <property type="entry name" value="CRAL-TRIO_dom"/>
</dbReference>
<accession>A0A8H6F8W4</accession>
<proteinExistence type="predicted"/>
<dbReference type="RefSeq" id="XP_037148756.1">
    <property type="nucleotide sequence ID" value="XM_037296058.1"/>
</dbReference>
<organism evidence="3 4">
    <name type="scientific">Letharia lupina</name>
    <dbReference type="NCBI Taxonomy" id="560253"/>
    <lineage>
        <taxon>Eukaryota</taxon>
        <taxon>Fungi</taxon>
        <taxon>Dikarya</taxon>
        <taxon>Ascomycota</taxon>
        <taxon>Pezizomycotina</taxon>
        <taxon>Lecanoromycetes</taxon>
        <taxon>OSLEUM clade</taxon>
        <taxon>Lecanoromycetidae</taxon>
        <taxon>Lecanorales</taxon>
        <taxon>Lecanorineae</taxon>
        <taxon>Parmeliaceae</taxon>
        <taxon>Letharia</taxon>
    </lineage>
</organism>
<dbReference type="SUPFAM" id="SSF46938">
    <property type="entry name" value="CRAL/TRIO N-terminal domain"/>
    <property type="match status" value="1"/>
</dbReference>
<evidence type="ECO:0000259" key="2">
    <source>
        <dbReference type="PROSITE" id="PS50191"/>
    </source>
</evidence>
<dbReference type="SMART" id="SM00516">
    <property type="entry name" value="SEC14"/>
    <property type="match status" value="1"/>
</dbReference>
<dbReference type="InterPro" id="IPR011074">
    <property type="entry name" value="CRAL/TRIO_N_dom"/>
</dbReference>
<dbReference type="Proteomes" id="UP000593566">
    <property type="component" value="Unassembled WGS sequence"/>
</dbReference>